<dbReference type="Proteomes" id="UP000724584">
    <property type="component" value="Unassembled WGS sequence"/>
</dbReference>
<reference evidence="1 2" key="1">
    <citation type="journal article" date="2021" name="Nat. Commun.">
        <title>Genetic determinants of endophytism in the Arabidopsis root mycobiome.</title>
        <authorList>
            <person name="Mesny F."/>
            <person name="Miyauchi S."/>
            <person name="Thiergart T."/>
            <person name="Pickel B."/>
            <person name="Atanasova L."/>
            <person name="Karlsson M."/>
            <person name="Huettel B."/>
            <person name="Barry K.W."/>
            <person name="Haridas S."/>
            <person name="Chen C."/>
            <person name="Bauer D."/>
            <person name="Andreopoulos W."/>
            <person name="Pangilinan J."/>
            <person name="LaButti K."/>
            <person name="Riley R."/>
            <person name="Lipzen A."/>
            <person name="Clum A."/>
            <person name="Drula E."/>
            <person name="Henrissat B."/>
            <person name="Kohler A."/>
            <person name="Grigoriev I.V."/>
            <person name="Martin F.M."/>
            <person name="Hacquard S."/>
        </authorList>
    </citation>
    <scope>NUCLEOTIDE SEQUENCE [LARGE SCALE GENOMIC DNA]</scope>
    <source>
        <strain evidence="1 2">MPI-SDFR-AT-0079</strain>
    </source>
</reference>
<evidence type="ECO:0000313" key="2">
    <source>
        <dbReference type="Proteomes" id="UP000724584"/>
    </source>
</evidence>
<name>A0ACB7PLZ5_9PEZI</name>
<organism evidence="1 2">
    <name type="scientific">Chaetomium tenue</name>
    <dbReference type="NCBI Taxonomy" id="1854479"/>
    <lineage>
        <taxon>Eukaryota</taxon>
        <taxon>Fungi</taxon>
        <taxon>Dikarya</taxon>
        <taxon>Ascomycota</taxon>
        <taxon>Pezizomycotina</taxon>
        <taxon>Sordariomycetes</taxon>
        <taxon>Sordariomycetidae</taxon>
        <taxon>Sordariales</taxon>
        <taxon>Chaetomiaceae</taxon>
        <taxon>Chaetomium</taxon>
    </lineage>
</organism>
<gene>
    <name evidence="1" type="ORF">F5144DRAFT_634440</name>
</gene>
<evidence type="ECO:0000313" key="1">
    <source>
        <dbReference type="EMBL" id="KAH6649307.1"/>
    </source>
</evidence>
<dbReference type="EMBL" id="JAGIZQ010000001">
    <property type="protein sequence ID" value="KAH6649307.1"/>
    <property type="molecule type" value="Genomic_DNA"/>
</dbReference>
<accession>A0ACB7PLZ5</accession>
<keyword evidence="2" id="KW-1185">Reference proteome</keyword>
<comment type="caution">
    <text evidence="1">The sequence shown here is derived from an EMBL/GenBank/DDBJ whole genome shotgun (WGS) entry which is preliminary data.</text>
</comment>
<sequence>MPSKQIPIANPPPLPSHLPDSVLELSVKLKQEPLPDDVRQSLRGFQRAAEYIAAAMIFLRDNVLLESELKPDHIKPRLLGHWGTCPGLILVWSHLNLLIRNHDLDMIYVVGPGHGAPAALAALWLEGSLERFYPDEYGCNAEGLKNLITRFSVPGGFPSHINAETPGAIHEGGELGYALAVSFGAVMDNPDLIVTCVVGDGEAETGPTATAWHAIKYLDPRESGAVIPILHANGFKISERTIFGCMDDKEIVSLFSGYGYQVLIVEDLDNIDDDLQSGLEWAVAEIKKIQKAARSGEPIAKPRWPMLVLRTPKGWTGPKEVEGKIIEGSFHAHQVPLPKAKNDKEQLKALDDWLSSYKIGELIKDGKPTETVLNVMPRTNEKKLGQHKATYNPYVGLRAVDWQYFCAKKGTSQSCMKLTGKLLDKVFQENPQTIRLFSPDELESNKLDALLEHTQRNFQWDQYSSGNGGRVIEVLSEHNCQGFMQGYTLTGRTAIFPSYESFLGIVHTMMVQYSKFVKIAREVKWRGDLPSINYIETSTWARQEHNGFSHQNPSFIGAVLNIKPEAARVYLPPDANCFLSTIHHCLKSRNKTNLVIGSKQPTAVYLSPSEAAEHCQRGASIWHFASTPATPSPSPTTTPTPTTSTPTPDVILTGIGVEVTFETVHAAALLRQLCPTLHVRVVNVTDLMILAPESRHPHALGQEAFEELFTRDRPVLFNYHGYAAELQGLLFGREGGVTGGGRVMTVAGYREEGSTTTPFDMMLVNGVSRFDLVRRALRAVRDAGGEERVKGLDVEGLLGEVERRVEEVRRFIVEHGKDPDDIYDLPKFD</sequence>
<protein>
    <submittedName>
        <fullName evidence="1">XFP N-terminal domain-containing protein</fullName>
    </submittedName>
</protein>
<proteinExistence type="predicted"/>